<reference evidence="3" key="2">
    <citation type="submission" date="2022-01" db="EMBL/GenBank/DDBJ databases">
        <authorList>
            <person name="Yamashiro T."/>
            <person name="Shiraishi A."/>
            <person name="Satake H."/>
            <person name="Nakayama K."/>
        </authorList>
    </citation>
    <scope>NUCLEOTIDE SEQUENCE</scope>
</reference>
<organism evidence="3 4">
    <name type="scientific">Tanacetum coccineum</name>
    <dbReference type="NCBI Taxonomy" id="301880"/>
    <lineage>
        <taxon>Eukaryota</taxon>
        <taxon>Viridiplantae</taxon>
        <taxon>Streptophyta</taxon>
        <taxon>Embryophyta</taxon>
        <taxon>Tracheophyta</taxon>
        <taxon>Spermatophyta</taxon>
        <taxon>Magnoliopsida</taxon>
        <taxon>eudicotyledons</taxon>
        <taxon>Gunneridae</taxon>
        <taxon>Pentapetalae</taxon>
        <taxon>asterids</taxon>
        <taxon>campanulids</taxon>
        <taxon>Asterales</taxon>
        <taxon>Asteraceae</taxon>
        <taxon>Asteroideae</taxon>
        <taxon>Anthemideae</taxon>
        <taxon>Anthemidinae</taxon>
        <taxon>Tanacetum</taxon>
    </lineage>
</organism>
<keyword evidence="4" id="KW-1185">Reference proteome</keyword>
<comment type="caution">
    <text evidence="3">The sequence shown here is derived from an EMBL/GenBank/DDBJ whole genome shotgun (WGS) entry which is preliminary data.</text>
</comment>
<dbReference type="Proteomes" id="UP001151760">
    <property type="component" value="Unassembled WGS sequence"/>
</dbReference>
<feature type="compositionally biased region" description="Basic and acidic residues" evidence="2">
    <location>
        <begin position="642"/>
        <end position="652"/>
    </location>
</feature>
<evidence type="ECO:0000256" key="1">
    <source>
        <dbReference type="SAM" id="Coils"/>
    </source>
</evidence>
<gene>
    <name evidence="3" type="ORF">Tco_1110486</name>
</gene>
<feature type="region of interest" description="Disordered" evidence="2">
    <location>
        <begin position="149"/>
        <end position="172"/>
    </location>
</feature>
<keyword evidence="1" id="KW-0175">Coiled coil</keyword>
<name>A0ABQ5ILD3_9ASTR</name>
<feature type="compositionally biased region" description="Basic and acidic residues" evidence="2">
    <location>
        <begin position="660"/>
        <end position="673"/>
    </location>
</feature>
<protein>
    <submittedName>
        <fullName evidence="3">Uncharacterized protein</fullName>
    </submittedName>
</protein>
<reference evidence="3" key="1">
    <citation type="journal article" date="2022" name="Int. J. Mol. Sci.">
        <title>Draft Genome of Tanacetum Coccineum: Genomic Comparison of Closely Related Tanacetum-Family Plants.</title>
        <authorList>
            <person name="Yamashiro T."/>
            <person name="Shiraishi A."/>
            <person name="Nakayama K."/>
            <person name="Satake H."/>
        </authorList>
    </citation>
    <scope>NUCLEOTIDE SEQUENCE</scope>
</reference>
<evidence type="ECO:0000256" key="2">
    <source>
        <dbReference type="SAM" id="MobiDB-lite"/>
    </source>
</evidence>
<feature type="coiled-coil region" evidence="1">
    <location>
        <begin position="496"/>
        <end position="573"/>
    </location>
</feature>
<dbReference type="EMBL" id="BQNB010020835">
    <property type="protein sequence ID" value="GJU00148.1"/>
    <property type="molecule type" value="Genomic_DNA"/>
</dbReference>
<evidence type="ECO:0000313" key="3">
    <source>
        <dbReference type="EMBL" id="GJU00148.1"/>
    </source>
</evidence>
<accession>A0ABQ5ILD3</accession>
<sequence>MRLMIHDPDDTKEQIIEPLSKMTKINKKQYIADVRVMNYLLQAIPNDIYNSVDLYDSLVQFEPHVQASKVKKAARNHDPLALIAHSNASLSQSHANPSNSHSPQPYYVTHHSSVVDYEEDYQGELQGDSQEDKLTTAMIVDIQTKNAGYGRNGNKNAGRQNKNQAFNAGNGLTQNDESNQIIQVRDAMYFREQMLLAMKDEAGRNLKDEENDFMLNNAYGDDTLKELTAAVNASHIDLINSMISKGVHEHKNHGKCKIVINTSIDDQIDSNIIFDDPYVENNGGSVEHDSTTHDQYHDVKILAYNIQKEAKIQKRLNDELKKQKEFLKKELETFGLGYQNPKRLKKAIATQQKMYHGEMLQSTNLKIDPPDSEETLEDAEESRLKMRNKMIQLDFGKLNALYETFVPQKEPSVEQTYFSIPSTSNDRIDVTLLEDRKRRWMSDSQNSLREFYKTDKVKEKSLKEHIFQNKIDQLLEASFTREIRDYVLTSVEEQKNELLKNEIEKISSDSKDIQANLLKRIKILENDFKRSQAQIDFVVQEREKIKLEYQKLFNSIKATLAQHQQEVNELIESISQKTYAYGDVHSKNQDLLMIISELKDKLKTFEKGKGVNIKFDKSTTSGKLLCVTPFPNNIAVQAKKVSIPEDKTDRSKPVTSHSTPKNEQKQKKERKLESFNSVRRLKSKDTKSKNRVLKNTKDKSLSAHVQKVSSSVRIDSNKRETMNSTACQSNTSVLNTETINVVINGLNIVCVSCGKDVFMLYHEKCVAHCDLSKDSRVKRALFTSPVGAKSRNLGANSVVAKSRFNIAKTPKATNKVSNASSLSPESKQSRTLSNYIKIRLQQAESGRNGLNINYVLIGHPRAKLYNQHLVSKSSTSVRTKSKTLVTTQKWVARLSTIPSVFVSCDAGNPTRPLDC</sequence>
<proteinExistence type="predicted"/>
<evidence type="ECO:0000313" key="4">
    <source>
        <dbReference type="Proteomes" id="UP001151760"/>
    </source>
</evidence>
<feature type="region of interest" description="Disordered" evidence="2">
    <location>
        <begin position="641"/>
        <end position="700"/>
    </location>
</feature>
<feature type="compositionally biased region" description="Polar residues" evidence="2">
    <location>
        <begin position="153"/>
        <end position="172"/>
    </location>
</feature>